<feature type="non-terminal residue" evidence="1">
    <location>
        <position position="1"/>
    </location>
</feature>
<reference evidence="2" key="1">
    <citation type="submission" date="2023-07" db="EMBL/GenBank/DDBJ databases">
        <title>30 novel species of actinomycetes from the DSMZ collection.</title>
        <authorList>
            <person name="Nouioui I."/>
        </authorList>
    </citation>
    <scope>NUCLEOTIDE SEQUENCE [LARGE SCALE GENOMIC DNA]</scope>
    <source>
        <strain evidence="2">DSM 41981</strain>
    </source>
</reference>
<dbReference type="SUPFAM" id="SSF52540">
    <property type="entry name" value="P-loop containing nucleoside triphosphate hydrolases"/>
    <property type="match status" value="1"/>
</dbReference>
<dbReference type="Pfam" id="PF13671">
    <property type="entry name" value="AAA_33"/>
    <property type="match status" value="1"/>
</dbReference>
<evidence type="ECO:0000313" key="2">
    <source>
        <dbReference type="Proteomes" id="UP001183535"/>
    </source>
</evidence>
<gene>
    <name evidence="1" type="ORF">RM877_38990</name>
</gene>
<comment type="caution">
    <text evidence="1">The sequence shown here is derived from an EMBL/GenBank/DDBJ whole genome shotgun (WGS) entry which is preliminary data.</text>
</comment>
<dbReference type="Proteomes" id="UP001183535">
    <property type="component" value="Unassembled WGS sequence"/>
</dbReference>
<evidence type="ECO:0000313" key="1">
    <source>
        <dbReference type="EMBL" id="MDT0440632.1"/>
    </source>
</evidence>
<keyword evidence="2" id="KW-1185">Reference proteome</keyword>
<dbReference type="InterPro" id="IPR027417">
    <property type="entry name" value="P-loop_NTPase"/>
</dbReference>
<name>A0ABD5F3V3_9ACTN</name>
<proteinExistence type="predicted"/>
<dbReference type="RefSeq" id="WP_311638939.1">
    <property type="nucleotide sequence ID" value="NZ_JAVRES010000091.1"/>
</dbReference>
<sequence>EEMFRRHGHYGKDFPRGEFRVREAPILLDIAREFRRLLQNGHDVVLDHGLWTPEERGQWAATAMEVGGQPELIYLPESHEVRWSRIQKRNEQSLVDANSIEFSESDLLRHADRFIPPSNDEPHIVYEGRPDEILDLILPAGGGHHED</sequence>
<accession>A0ABD5F3V3</accession>
<protein>
    <submittedName>
        <fullName evidence="1">AAA family ATPase</fullName>
    </submittedName>
</protein>
<dbReference type="Gene3D" id="3.40.50.300">
    <property type="entry name" value="P-loop containing nucleotide triphosphate hydrolases"/>
    <property type="match status" value="1"/>
</dbReference>
<dbReference type="AlphaFoldDB" id="A0ABD5F3V3"/>
<dbReference type="EMBL" id="JAVRES010000091">
    <property type="protein sequence ID" value="MDT0440632.1"/>
    <property type="molecule type" value="Genomic_DNA"/>
</dbReference>
<organism evidence="1 2">
    <name type="scientific">Streptomyces doudnae</name>
    <dbReference type="NCBI Taxonomy" id="3075536"/>
    <lineage>
        <taxon>Bacteria</taxon>
        <taxon>Bacillati</taxon>
        <taxon>Actinomycetota</taxon>
        <taxon>Actinomycetes</taxon>
        <taxon>Kitasatosporales</taxon>
        <taxon>Streptomycetaceae</taxon>
        <taxon>Streptomyces</taxon>
    </lineage>
</organism>